<evidence type="ECO:0000259" key="16">
    <source>
        <dbReference type="PROSITE" id="PS50076"/>
    </source>
</evidence>
<evidence type="ECO:0000256" key="13">
    <source>
        <dbReference type="ARBA" id="ARBA00067609"/>
    </source>
</evidence>
<dbReference type="Pfam" id="PF00684">
    <property type="entry name" value="DnaJ_CXXCXGXG"/>
    <property type="match status" value="1"/>
</dbReference>
<dbReference type="CDD" id="cd10747">
    <property type="entry name" value="DnaJ_C"/>
    <property type="match status" value="1"/>
</dbReference>
<dbReference type="RefSeq" id="WP_094161320.1">
    <property type="nucleotide sequence ID" value="NZ_LT592171.1"/>
</dbReference>
<feature type="binding site" evidence="14">
    <location>
        <position position="204"/>
    </location>
    <ligand>
        <name>Zn(2+)</name>
        <dbReference type="ChEBI" id="CHEBI:29105"/>
        <label>1</label>
    </ligand>
</feature>
<evidence type="ECO:0000256" key="6">
    <source>
        <dbReference type="ARBA" id="ARBA00022737"/>
    </source>
</evidence>
<dbReference type="InterPro" id="IPR036410">
    <property type="entry name" value="HSP_DnaJ_Cys-rich_dom_sf"/>
</dbReference>
<feature type="binding site" evidence="14">
    <location>
        <position position="151"/>
    </location>
    <ligand>
        <name>Zn(2+)</name>
        <dbReference type="ChEBI" id="CHEBI:29105"/>
        <label>1</label>
    </ligand>
</feature>
<keyword evidence="10 14" id="KW-0143">Chaperone</keyword>
<dbReference type="Pfam" id="PF00226">
    <property type="entry name" value="DnaJ"/>
    <property type="match status" value="1"/>
</dbReference>
<evidence type="ECO:0000256" key="8">
    <source>
        <dbReference type="ARBA" id="ARBA00022833"/>
    </source>
</evidence>
<dbReference type="NCBIfam" id="TIGR02349">
    <property type="entry name" value="DnaJ_bact"/>
    <property type="match status" value="1"/>
</dbReference>
<evidence type="ECO:0000259" key="17">
    <source>
        <dbReference type="PROSITE" id="PS51188"/>
    </source>
</evidence>
<dbReference type="Proteomes" id="UP000214566">
    <property type="component" value="Unassembled WGS sequence"/>
</dbReference>
<sequence>MAKRDFYEVLGVPRDADEDTLKKAYRKLAMKHHPDRNQGDKAAEEHFKEAKLAYETLSDPQKRAAYDRYGHAGVDPTAGGMGGGFAGAGGFADFGSIFEEIFGGSGGRQRGGQQVYRGSDLSYSLALTLEEAALGTTKSLRIPSWDSCDACAGSGAKPGTKPKVCPTCGGSGATTQRMGPFAMQHTCATCGGSGKIIPEPCPACHGQGRIQRQKTLEVQIPAGIDNGMRIRSSGNGEPGVNGGPAGDLYVEIQIKPHAIFERDGDDLHCKIPVSMTAAALGSRIEVPTLSGPAEIDLPEGTQSGKTLRLRGKGVKGIHAGHPGDLYCHILVETPVRLSEEQRKLLEQLDESFKRDGHRHSPGGKTWADKVRDFFK</sequence>
<dbReference type="PANTHER" id="PTHR43096">
    <property type="entry name" value="DNAJ HOMOLOG 1, MITOCHONDRIAL-RELATED"/>
    <property type="match status" value="1"/>
</dbReference>
<organism evidence="18 19">
    <name type="scientific">Thiomonas delicata</name>
    <name type="common">Thiomonas cuprina</name>
    <dbReference type="NCBI Taxonomy" id="364030"/>
    <lineage>
        <taxon>Bacteria</taxon>
        <taxon>Pseudomonadati</taxon>
        <taxon>Pseudomonadota</taxon>
        <taxon>Betaproteobacteria</taxon>
        <taxon>Burkholderiales</taxon>
        <taxon>Thiomonas</taxon>
    </lineage>
</organism>
<comment type="similarity">
    <text evidence="12 14">Belongs to the DnaJ family.</text>
</comment>
<dbReference type="GO" id="GO:0009408">
    <property type="term" value="P:response to heat"/>
    <property type="evidence" value="ECO:0007669"/>
    <property type="project" value="InterPro"/>
</dbReference>
<evidence type="ECO:0000256" key="5">
    <source>
        <dbReference type="ARBA" id="ARBA00022723"/>
    </source>
</evidence>
<dbReference type="InterPro" id="IPR012724">
    <property type="entry name" value="DnaJ"/>
</dbReference>
<dbReference type="GO" id="GO:0005524">
    <property type="term" value="F:ATP binding"/>
    <property type="evidence" value="ECO:0007669"/>
    <property type="project" value="InterPro"/>
</dbReference>
<keyword evidence="9 14" id="KW-0346">Stress response</keyword>
<feature type="binding site" evidence="14">
    <location>
        <position position="187"/>
    </location>
    <ligand>
        <name>Zn(2+)</name>
        <dbReference type="ChEBI" id="CHEBI:29105"/>
        <label>2</label>
    </ligand>
</feature>
<evidence type="ECO:0000256" key="12">
    <source>
        <dbReference type="ARBA" id="ARBA00061004"/>
    </source>
</evidence>
<keyword evidence="4 14" id="KW-0235">DNA replication</keyword>
<evidence type="ECO:0000256" key="1">
    <source>
        <dbReference type="ARBA" id="ARBA00004496"/>
    </source>
</evidence>
<dbReference type="SUPFAM" id="SSF46565">
    <property type="entry name" value="Chaperone J-domain"/>
    <property type="match status" value="1"/>
</dbReference>
<evidence type="ECO:0000256" key="15">
    <source>
        <dbReference type="PROSITE-ProRule" id="PRU00546"/>
    </source>
</evidence>
<name>A0A238D7Q6_THIDL</name>
<dbReference type="InterPro" id="IPR002939">
    <property type="entry name" value="DnaJ_C"/>
</dbReference>
<dbReference type="SUPFAM" id="SSF57938">
    <property type="entry name" value="DnaJ/Hsp40 cysteine-rich domain"/>
    <property type="match status" value="1"/>
</dbReference>
<evidence type="ECO:0000256" key="11">
    <source>
        <dbReference type="ARBA" id="ARBA00053423"/>
    </source>
</evidence>
<dbReference type="FunFam" id="2.10.230.10:FF:000002">
    <property type="entry name" value="Molecular chaperone DnaJ"/>
    <property type="match status" value="1"/>
</dbReference>
<accession>A0A238D7Q6</accession>
<feature type="domain" description="J" evidence="16">
    <location>
        <begin position="5"/>
        <end position="70"/>
    </location>
</feature>
<keyword evidence="6 14" id="KW-0677">Repeat</keyword>
<dbReference type="NCBIfam" id="NF008035">
    <property type="entry name" value="PRK10767.1"/>
    <property type="match status" value="1"/>
</dbReference>
<dbReference type="Gene3D" id="2.10.230.10">
    <property type="entry name" value="Heat shock protein DnaJ, cysteine-rich domain"/>
    <property type="match status" value="1"/>
</dbReference>
<protein>
    <recommendedName>
        <fullName evidence="13 14">Chaperone protein DnaJ</fullName>
    </recommendedName>
</protein>
<feature type="repeat" description="CXXCXGXG motif" evidence="14">
    <location>
        <begin position="187"/>
        <end position="194"/>
    </location>
</feature>
<feature type="binding site" evidence="14">
    <location>
        <position position="148"/>
    </location>
    <ligand>
        <name>Zn(2+)</name>
        <dbReference type="ChEBI" id="CHEBI:29105"/>
        <label>1</label>
    </ligand>
</feature>
<dbReference type="OrthoDB" id="9779889at2"/>
<keyword evidence="5 14" id="KW-0479">Metal-binding</keyword>
<dbReference type="SUPFAM" id="SSF49493">
    <property type="entry name" value="HSP40/DnaJ peptide-binding domain"/>
    <property type="match status" value="2"/>
</dbReference>
<feature type="repeat" description="CXXCXGXG motif" evidence="14">
    <location>
        <begin position="165"/>
        <end position="172"/>
    </location>
</feature>
<dbReference type="InterPro" id="IPR001623">
    <property type="entry name" value="DnaJ_domain"/>
</dbReference>
<comment type="domain">
    <text evidence="14">The J domain is necessary and sufficient to stimulate DnaK ATPase activity. Zinc center 1 plays an important role in the autonomous, DnaK-independent chaperone activity of DnaJ. Zinc center 2 is essential for interaction with DnaK and for DnaJ activity.</text>
</comment>
<dbReference type="Gene3D" id="2.60.260.20">
    <property type="entry name" value="Urease metallochaperone UreE, N-terminal domain"/>
    <property type="match status" value="2"/>
</dbReference>
<dbReference type="CDD" id="cd10719">
    <property type="entry name" value="DnaJ_zf"/>
    <property type="match status" value="1"/>
</dbReference>
<feature type="binding site" evidence="14">
    <location>
        <position position="190"/>
    </location>
    <ligand>
        <name>Zn(2+)</name>
        <dbReference type="ChEBI" id="CHEBI:29105"/>
        <label>2</label>
    </ligand>
</feature>
<dbReference type="InterPro" id="IPR036869">
    <property type="entry name" value="J_dom_sf"/>
</dbReference>
<dbReference type="FunFam" id="2.60.260.20:FF:000004">
    <property type="entry name" value="Molecular chaperone DnaJ"/>
    <property type="match status" value="1"/>
</dbReference>
<evidence type="ECO:0000256" key="9">
    <source>
        <dbReference type="ARBA" id="ARBA00023016"/>
    </source>
</evidence>
<feature type="binding site" evidence="14">
    <location>
        <position position="165"/>
    </location>
    <ligand>
        <name>Zn(2+)</name>
        <dbReference type="ChEBI" id="CHEBI:29105"/>
        <label>2</label>
    </ligand>
</feature>
<dbReference type="EMBL" id="FLMQ01000056">
    <property type="protein sequence ID" value="SBP89200.1"/>
    <property type="molecule type" value="Genomic_DNA"/>
</dbReference>
<dbReference type="PROSITE" id="PS50076">
    <property type="entry name" value="DNAJ_2"/>
    <property type="match status" value="1"/>
</dbReference>
<evidence type="ECO:0000256" key="2">
    <source>
        <dbReference type="ARBA" id="ARBA00011738"/>
    </source>
</evidence>
<dbReference type="CDD" id="cd06257">
    <property type="entry name" value="DnaJ"/>
    <property type="match status" value="1"/>
</dbReference>
<feature type="binding site" evidence="14">
    <location>
        <position position="168"/>
    </location>
    <ligand>
        <name>Zn(2+)</name>
        <dbReference type="ChEBI" id="CHEBI:29105"/>
        <label>2</label>
    </ligand>
</feature>
<comment type="function">
    <text evidence="11 14">Participates actively in the response to hyperosmotic and heat shock by preventing the aggregation of stress-denatured proteins and by disaggregating proteins, also in an autonomous, DnaK-independent fashion. Unfolded proteins bind initially to DnaJ; upon interaction with the DnaJ-bound protein, DnaK hydrolyzes its bound ATP, resulting in the formation of a stable complex. GrpE releases ADP from DnaK; ATP binding to DnaK triggers the release of the substrate protein, thus completing the reaction cycle. Several rounds of ATP-dependent interactions between DnaJ, DnaK and GrpE are required for fully efficient folding. Also involved, together with DnaK and GrpE, in the DNA replication of plasmids through activation of initiation proteins.</text>
</comment>
<dbReference type="GO" id="GO:0042026">
    <property type="term" value="P:protein refolding"/>
    <property type="evidence" value="ECO:0007669"/>
    <property type="project" value="TreeGrafter"/>
</dbReference>
<evidence type="ECO:0000256" key="14">
    <source>
        <dbReference type="HAMAP-Rule" id="MF_01152"/>
    </source>
</evidence>
<evidence type="ECO:0000256" key="7">
    <source>
        <dbReference type="ARBA" id="ARBA00022771"/>
    </source>
</evidence>
<keyword evidence="3 14" id="KW-0963">Cytoplasm</keyword>
<gene>
    <name evidence="14 18" type="primary">dnaJ</name>
    <name evidence="18" type="ORF">THIARS_70820</name>
</gene>
<feature type="domain" description="CR-type" evidence="17">
    <location>
        <begin position="135"/>
        <end position="213"/>
    </location>
</feature>
<dbReference type="AlphaFoldDB" id="A0A238D7Q6"/>
<dbReference type="FunFam" id="1.10.287.110:FF:000034">
    <property type="entry name" value="Chaperone protein DnaJ"/>
    <property type="match status" value="1"/>
</dbReference>
<evidence type="ECO:0000256" key="4">
    <source>
        <dbReference type="ARBA" id="ARBA00022705"/>
    </source>
</evidence>
<keyword evidence="7 14" id="KW-0863">Zinc-finger</keyword>
<dbReference type="GO" id="GO:0051082">
    <property type="term" value="F:unfolded protein binding"/>
    <property type="evidence" value="ECO:0007669"/>
    <property type="project" value="UniProtKB-UniRule"/>
</dbReference>
<feature type="binding site" evidence="14">
    <location>
        <position position="201"/>
    </location>
    <ligand>
        <name>Zn(2+)</name>
        <dbReference type="ChEBI" id="CHEBI:29105"/>
        <label>1</label>
    </ligand>
</feature>
<dbReference type="GO" id="GO:0031072">
    <property type="term" value="F:heat shock protein binding"/>
    <property type="evidence" value="ECO:0007669"/>
    <property type="project" value="InterPro"/>
</dbReference>
<feature type="repeat" description="CXXCXGXG motif" evidence="14">
    <location>
        <begin position="201"/>
        <end position="208"/>
    </location>
</feature>
<dbReference type="Gene3D" id="1.10.287.110">
    <property type="entry name" value="DnaJ domain"/>
    <property type="match status" value="1"/>
</dbReference>
<dbReference type="InterPro" id="IPR001305">
    <property type="entry name" value="HSP_DnaJ_Cys-rich_dom"/>
</dbReference>
<dbReference type="PROSITE" id="PS00636">
    <property type="entry name" value="DNAJ_1"/>
    <property type="match status" value="1"/>
</dbReference>
<evidence type="ECO:0000256" key="3">
    <source>
        <dbReference type="ARBA" id="ARBA00022490"/>
    </source>
</evidence>
<evidence type="ECO:0000313" key="19">
    <source>
        <dbReference type="Proteomes" id="UP000214566"/>
    </source>
</evidence>
<comment type="subunit">
    <text evidence="2 14">Homodimer.</text>
</comment>
<dbReference type="Pfam" id="PF01556">
    <property type="entry name" value="DnaJ_C"/>
    <property type="match status" value="1"/>
</dbReference>
<feature type="repeat" description="CXXCXGXG motif" evidence="14">
    <location>
        <begin position="148"/>
        <end position="155"/>
    </location>
</feature>
<dbReference type="InterPro" id="IPR008971">
    <property type="entry name" value="HSP40/DnaJ_pept-bd"/>
</dbReference>
<dbReference type="SMART" id="SM00271">
    <property type="entry name" value="DnaJ"/>
    <property type="match status" value="1"/>
</dbReference>
<dbReference type="HAMAP" id="MF_01152">
    <property type="entry name" value="DnaJ"/>
    <property type="match status" value="1"/>
</dbReference>
<evidence type="ECO:0000256" key="10">
    <source>
        <dbReference type="ARBA" id="ARBA00023186"/>
    </source>
</evidence>
<dbReference type="GO" id="GO:0006260">
    <property type="term" value="P:DNA replication"/>
    <property type="evidence" value="ECO:0007669"/>
    <property type="project" value="UniProtKB-KW"/>
</dbReference>
<dbReference type="GO" id="GO:0005737">
    <property type="term" value="C:cytoplasm"/>
    <property type="evidence" value="ECO:0007669"/>
    <property type="project" value="UniProtKB-SubCell"/>
</dbReference>
<keyword evidence="8 14" id="KW-0862">Zinc</keyword>
<comment type="subcellular location">
    <subcellularLocation>
        <location evidence="1 14">Cytoplasm</location>
    </subcellularLocation>
</comment>
<feature type="zinc finger region" description="CR-type" evidence="15">
    <location>
        <begin position="135"/>
        <end position="213"/>
    </location>
</feature>
<dbReference type="PROSITE" id="PS51188">
    <property type="entry name" value="ZF_CR"/>
    <property type="match status" value="1"/>
</dbReference>
<dbReference type="PANTHER" id="PTHR43096:SF48">
    <property type="entry name" value="CHAPERONE PROTEIN DNAJ"/>
    <property type="match status" value="1"/>
</dbReference>
<dbReference type="InterPro" id="IPR018253">
    <property type="entry name" value="DnaJ_domain_CS"/>
</dbReference>
<comment type="cofactor">
    <cofactor evidence="14">
        <name>Zn(2+)</name>
        <dbReference type="ChEBI" id="CHEBI:29105"/>
    </cofactor>
    <text evidence="14">Binds 2 Zn(2+) ions per monomer.</text>
</comment>
<dbReference type="PRINTS" id="PR00625">
    <property type="entry name" value="JDOMAIN"/>
</dbReference>
<reference evidence="18 19" key="1">
    <citation type="submission" date="2016-06" db="EMBL/GenBank/DDBJ databases">
        <authorList>
            <person name="Kjaerup R.B."/>
            <person name="Dalgaard T.S."/>
            <person name="Juul-Madsen H.R."/>
        </authorList>
    </citation>
    <scope>NUCLEOTIDE SEQUENCE [LARGE SCALE GENOMIC DNA]</scope>
    <source>
        <strain evidence="18 19">DSM 16361</strain>
    </source>
</reference>
<dbReference type="GO" id="GO:0008270">
    <property type="term" value="F:zinc ion binding"/>
    <property type="evidence" value="ECO:0007669"/>
    <property type="project" value="UniProtKB-UniRule"/>
</dbReference>
<keyword evidence="19" id="KW-1185">Reference proteome</keyword>
<evidence type="ECO:0000313" key="18">
    <source>
        <dbReference type="EMBL" id="SBP89200.1"/>
    </source>
</evidence>
<proteinExistence type="inferred from homology"/>